<feature type="binding site" evidence="13">
    <location>
        <position position="447"/>
    </location>
    <ligand>
        <name>Zn(2+)</name>
        <dbReference type="ChEBI" id="CHEBI:29105"/>
        <note>catalytic</note>
    </ligand>
</feature>
<feature type="active site" evidence="12">
    <location>
        <position position="448"/>
    </location>
</feature>
<dbReference type="GO" id="GO:0005737">
    <property type="term" value="C:cytoplasm"/>
    <property type="evidence" value="ECO:0007669"/>
    <property type="project" value="UniProtKB-SubCell"/>
</dbReference>
<dbReference type="Gene3D" id="3.30.70.2600">
    <property type="match status" value="1"/>
</dbReference>
<keyword evidence="6 11" id="KW-0645">Protease</keyword>
<comment type="subcellular location">
    <subcellularLocation>
        <location evidence="2">Cytoplasm</location>
    </subcellularLocation>
</comment>
<dbReference type="GeneID" id="68100681"/>
<evidence type="ECO:0000256" key="1">
    <source>
        <dbReference type="ARBA" id="ARBA00001336"/>
    </source>
</evidence>
<dbReference type="Proteomes" id="UP000816034">
    <property type="component" value="Unassembled WGS sequence"/>
</dbReference>
<evidence type="ECO:0000256" key="4">
    <source>
        <dbReference type="ARBA" id="ARBA00022438"/>
    </source>
</evidence>
<keyword evidence="5 11" id="KW-0963">Cytoplasm</keyword>
<keyword evidence="10 11" id="KW-0482">Metalloprotease</keyword>
<dbReference type="PIRSF" id="PIRSF007828">
    <property type="entry name" value="Dipeptidyl-peptidase_III"/>
    <property type="match status" value="1"/>
</dbReference>
<dbReference type="PANTHER" id="PTHR23422">
    <property type="entry name" value="DIPEPTIDYL PEPTIDASE III-RELATED"/>
    <property type="match status" value="1"/>
</dbReference>
<reference evidence="14 15" key="1">
    <citation type="journal article" date="2018" name="BMC Genomics">
        <title>The genome of Naegleria lovaniensis, the basis for a comparative approach to unravel pathogenicity factors of the human pathogenic amoeba N. fowleri.</title>
        <authorList>
            <person name="Liechti N."/>
            <person name="Schurch N."/>
            <person name="Bruggmann R."/>
            <person name="Wittwer M."/>
        </authorList>
    </citation>
    <scope>NUCLEOTIDE SEQUENCE [LARGE SCALE GENOMIC DNA]</scope>
    <source>
        <strain evidence="14 15">ATCC 30569</strain>
    </source>
</reference>
<feature type="binding site" evidence="13">
    <location>
        <position position="498"/>
    </location>
    <ligand>
        <name>Zn(2+)</name>
        <dbReference type="ChEBI" id="CHEBI:29105"/>
        <note>catalytic</note>
    </ligand>
</feature>
<keyword evidence="15" id="KW-1185">Reference proteome</keyword>
<comment type="caution">
    <text evidence="14">The sequence shown here is derived from an EMBL/GenBank/DDBJ whole genome shotgun (WGS) entry which is preliminary data.</text>
</comment>
<dbReference type="EC" id="3.4.14.4" evidence="11"/>
<evidence type="ECO:0000256" key="8">
    <source>
        <dbReference type="ARBA" id="ARBA00022801"/>
    </source>
</evidence>
<name>A0AA88GHE0_NAELO</name>
<gene>
    <name evidence="14" type="ORF">C9374_008227</name>
</gene>
<feature type="binding site" evidence="13">
    <location>
        <position position="452"/>
    </location>
    <ligand>
        <name>Zn(2+)</name>
        <dbReference type="ChEBI" id="CHEBI:29105"/>
        <note>catalytic</note>
    </ligand>
</feature>
<dbReference type="GO" id="GO:0006508">
    <property type="term" value="P:proteolysis"/>
    <property type="evidence" value="ECO:0007669"/>
    <property type="project" value="UniProtKB-KW"/>
</dbReference>
<keyword evidence="7 11" id="KW-0479">Metal-binding</keyword>
<evidence type="ECO:0000313" key="15">
    <source>
        <dbReference type="Proteomes" id="UP000816034"/>
    </source>
</evidence>
<proteinExistence type="inferred from homology"/>
<evidence type="ECO:0000256" key="5">
    <source>
        <dbReference type="ARBA" id="ARBA00022490"/>
    </source>
</evidence>
<evidence type="ECO:0000256" key="12">
    <source>
        <dbReference type="PIRSR" id="PIRSR007828-1"/>
    </source>
</evidence>
<sequence>MVQQVQSILQDEKLKHYVCPEKIPVTRLELEEAWNALTDDQKLYAHYFSRAAIAGTPIVLHQVSEESPDIYRLLCLLFEGGAEASGLKEKSLKAGVSEHDYEAVINYAVSFFGNMGNYLSFGDSKFIPRCEPEEFEKVVKASENQQAIELFEKIKNAMYSLESNVLELGFGNSTYYTRDVTEQEAELVKTFMEQQQIHIEHTRLFKTGDKKFELKTASAKPKDPTTHTFQDLTITVTYGDFSKQMANIRDNLEKALPFAANEHQKEMLRKYTQFFDSGNGQDFLDSQISWVKDKGPIIETNIGYIESYRDPLRVRAEFEGFVAVVNKVASQKAQTIVDNAEKFIARLPWNEDSTNGDRKPFEVSKFTKPDFTSLEVITFTSSGLPAGINIPNSFNIRDQHGFKNVSLGNVLGAPVAAGEEITFLNEEDKKIYTDYKGKSFEVQVILHELLGHGSGSLLKESDIANVINPITKQPVTTFYKPGENFNSVIGEISNAYEECRAECVGIYLCLDREILKICGFEGEEADKIIYVNWLNMVRAGLMGLQFYNPDTGAWLQAHMRARYSILRVLLEAGNGLVEIKQLDNDLQLSLDKTKIETVGKKAIYDYLLKINVYKSIGDKNAATELFNKYTSVPEDFVKMRKIVLDKKQPRKVFIQPHTTLSEDGKTVQLVNYPISSSSMIDAFVAQSKFVQQ</sequence>
<keyword evidence="8 11" id="KW-0378">Hydrolase</keyword>
<dbReference type="InterPro" id="IPR039461">
    <property type="entry name" value="Peptidase_M49"/>
</dbReference>
<evidence type="ECO:0000256" key="9">
    <source>
        <dbReference type="ARBA" id="ARBA00022833"/>
    </source>
</evidence>
<evidence type="ECO:0000256" key="13">
    <source>
        <dbReference type="PIRSR" id="PIRSR007828-2"/>
    </source>
</evidence>
<protein>
    <recommendedName>
        <fullName evidence="11">Dipeptidyl peptidase 3</fullName>
        <ecNumber evidence="11">3.4.14.4</ecNumber>
    </recommendedName>
    <alternativeName>
        <fullName evidence="11">Dipeptidyl aminopeptidase III</fullName>
    </alternativeName>
    <alternativeName>
        <fullName evidence="11">Dipeptidyl peptidase III</fullName>
    </alternativeName>
</protein>
<dbReference type="RefSeq" id="XP_044545850.1">
    <property type="nucleotide sequence ID" value="XM_044698280.1"/>
</dbReference>
<keyword evidence="9 11" id="KW-0862">Zinc</keyword>
<evidence type="ECO:0000256" key="6">
    <source>
        <dbReference type="ARBA" id="ARBA00022670"/>
    </source>
</evidence>
<evidence type="ECO:0000313" key="14">
    <source>
        <dbReference type="EMBL" id="KAG2378588.1"/>
    </source>
</evidence>
<comment type="cofactor">
    <cofactor evidence="11 13">
        <name>Zn(2+)</name>
        <dbReference type="ChEBI" id="CHEBI:29105"/>
    </cofactor>
    <text evidence="11 13">Binds 1 zinc ion per subunit.</text>
</comment>
<comment type="catalytic activity">
    <reaction evidence="1 11">
        <text>Release of an N-terminal dipeptide from a peptide comprising four or more residues, with broad specificity. Also acts on dipeptidyl 2-naphthylamides.</text>
        <dbReference type="EC" id="3.4.14.4"/>
    </reaction>
</comment>
<evidence type="ECO:0000256" key="10">
    <source>
        <dbReference type="ARBA" id="ARBA00023049"/>
    </source>
</evidence>
<dbReference type="Pfam" id="PF03571">
    <property type="entry name" value="Peptidase_M49"/>
    <property type="match status" value="1"/>
</dbReference>
<accession>A0AA88GHE0</accession>
<evidence type="ECO:0000256" key="7">
    <source>
        <dbReference type="ARBA" id="ARBA00022723"/>
    </source>
</evidence>
<evidence type="ECO:0000256" key="11">
    <source>
        <dbReference type="PIRNR" id="PIRNR007828"/>
    </source>
</evidence>
<dbReference type="Gene3D" id="3.30.540.30">
    <property type="match status" value="2"/>
</dbReference>
<keyword evidence="4 11" id="KW-0031">Aminopeptidase</keyword>
<dbReference type="InterPro" id="IPR005317">
    <property type="entry name" value="Dipeptidyl-peptase3"/>
</dbReference>
<dbReference type="GO" id="GO:0004177">
    <property type="term" value="F:aminopeptidase activity"/>
    <property type="evidence" value="ECO:0007669"/>
    <property type="project" value="UniProtKB-KW"/>
</dbReference>
<organism evidence="14 15">
    <name type="scientific">Naegleria lovaniensis</name>
    <name type="common">Amoeba</name>
    <dbReference type="NCBI Taxonomy" id="51637"/>
    <lineage>
        <taxon>Eukaryota</taxon>
        <taxon>Discoba</taxon>
        <taxon>Heterolobosea</taxon>
        <taxon>Tetramitia</taxon>
        <taxon>Eutetramitia</taxon>
        <taxon>Vahlkampfiidae</taxon>
        <taxon>Naegleria</taxon>
    </lineage>
</organism>
<dbReference type="PANTHER" id="PTHR23422:SF11">
    <property type="entry name" value="DIPEPTIDYL PEPTIDASE 3"/>
    <property type="match status" value="1"/>
</dbReference>
<dbReference type="GO" id="GO:0046872">
    <property type="term" value="F:metal ion binding"/>
    <property type="evidence" value="ECO:0007669"/>
    <property type="project" value="UniProtKB-KW"/>
</dbReference>
<evidence type="ECO:0000256" key="2">
    <source>
        <dbReference type="ARBA" id="ARBA00004496"/>
    </source>
</evidence>
<comment type="similarity">
    <text evidence="3 11">Belongs to the peptidase M49 family.</text>
</comment>
<dbReference type="GO" id="GO:0008239">
    <property type="term" value="F:dipeptidyl-peptidase activity"/>
    <property type="evidence" value="ECO:0007669"/>
    <property type="project" value="UniProtKB-UniRule"/>
</dbReference>
<evidence type="ECO:0000256" key="3">
    <source>
        <dbReference type="ARBA" id="ARBA00010200"/>
    </source>
</evidence>
<dbReference type="AlphaFoldDB" id="A0AA88GHE0"/>
<dbReference type="EMBL" id="PYSW02000032">
    <property type="protein sequence ID" value="KAG2378588.1"/>
    <property type="molecule type" value="Genomic_DNA"/>
</dbReference>
<dbReference type="GO" id="GO:0008235">
    <property type="term" value="F:metalloexopeptidase activity"/>
    <property type="evidence" value="ECO:0007669"/>
    <property type="project" value="InterPro"/>
</dbReference>